<proteinExistence type="inferred from homology"/>
<evidence type="ECO:0000256" key="4">
    <source>
        <dbReference type="ARBA" id="ARBA00035707"/>
    </source>
</evidence>
<dbReference type="eggNOG" id="KOG4241">
    <property type="taxonomic scope" value="Eukaryota"/>
</dbReference>
<dbReference type="FunCoup" id="B3RS31">
    <property type="interactions" value="1398"/>
</dbReference>
<accession>B3RS31</accession>
<dbReference type="Pfam" id="PF00466">
    <property type="entry name" value="Ribosomal_L10"/>
    <property type="match status" value="1"/>
</dbReference>
<evidence type="ECO:0000256" key="2">
    <source>
        <dbReference type="ARBA" id="ARBA00022980"/>
    </source>
</evidence>
<evidence type="ECO:0000313" key="7">
    <source>
        <dbReference type="Proteomes" id="UP000009022"/>
    </source>
</evidence>
<evidence type="ECO:0000256" key="3">
    <source>
        <dbReference type="ARBA" id="ARBA00023274"/>
    </source>
</evidence>
<dbReference type="RefSeq" id="XP_002110443.1">
    <property type="nucleotide sequence ID" value="XM_002110407.1"/>
</dbReference>
<evidence type="ECO:0000256" key="1">
    <source>
        <dbReference type="ARBA" id="ARBA00008889"/>
    </source>
</evidence>
<keyword evidence="2" id="KW-0689">Ribosomal protein</keyword>
<gene>
    <name evidence="6" type="ORF">TRIADDRAFT_54455</name>
</gene>
<sequence length="219" mass="24976">MSSLVPARIVRKATIRKYFPKARKPSRPPKPDVTCAINKRAKQAQNVQREPKLRKQIIFKEIREILDVNKMVTAFHYNDGITSAEWEELRYILRQKGITMKIVPNKLTQKSLEDTPYVNMQPLFVSSTGIFYSQEPSTVTDMIKILSKFPKIEILGGKFENRLLAKSGILDYAQLPSIDVLRSQFCQLLIQTASRTSSLLGGNQARLSSLLTQHLKEKS</sequence>
<dbReference type="PhylomeDB" id="B3RS31"/>
<dbReference type="CTD" id="6752191"/>
<dbReference type="STRING" id="10228.B3RS31"/>
<protein>
    <recommendedName>
        <fullName evidence="4">Large ribosomal subunit protein uL10m</fullName>
    </recommendedName>
    <alternativeName>
        <fullName evidence="5">39S ribosomal protein L10, mitochondrial</fullName>
    </alternativeName>
</protein>
<keyword evidence="7" id="KW-1185">Reference proteome</keyword>
<dbReference type="GO" id="GO:0006412">
    <property type="term" value="P:translation"/>
    <property type="evidence" value="ECO:0000318"/>
    <property type="project" value="GO_Central"/>
</dbReference>
<dbReference type="Proteomes" id="UP000009022">
    <property type="component" value="Unassembled WGS sequence"/>
</dbReference>
<organism evidence="6 7">
    <name type="scientific">Trichoplax adhaerens</name>
    <name type="common">Trichoplax reptans</name>
    <dbReference type="NCBI Taxonomy" id="10228"/>
    <lineage>
        <taxon>Eukaryota</taxon>
        <taxon>Metazoa</taxon>
        <taxon>Placozoa</taxon>
        <taxon>Uniplacotomia</taxon>
        <taxon>Trichoplacea</taxon>
        <taxon>Trichoplacidae</taxon>
        <taxon>Trichoplax</taxon>
    </lineage>
</organism>
<name>B3RS31_TRIAD</name>
<evidence type="ECO:0000313" key="6">
    <source>
        <dbReference type="EMBL" id="EDV26447.1"/>
    </source>
</evidence>
<dbReference type="GO" id="GO:0003735">
    <property type="term" value="F:structural constituent of ribosome"/>
    <property type="evidence" value="ECO:0000318"/>
    <property type="project" value="GO_Central"/>
</dbReference>
<dbReference type="EMBL" id="DS985243">
    <property type="protein sequence ID" value="EDV26447.1"/>
    <property type="molecule type" value="Genomic_DNA"/>
</dbReference>
<keyword evidence="3" id="KW-0687">Ribonucleoprotein</keyword>
<dbReference type="InterPro" id="IPR043141">
    <property type="entry name" value="Ribosomal_uL10-like_sf"/>
</dbReference>
<comment type="similarity">
    <text evidence="1">Belongs to the universal ribosomal protein uL10 family.</text>
</comment>
<dbReference type="KEGG" id="tad:TRIADDRAFT_54455"/>
<dbReference type="PANTHER" id="PTHR11560">
    <property type="entry name" value="39S RIBOSOMAL PROTEIN L10, MITOCHONDRIAL"/>
    <property type="match status" value="1"/>
</dbReference>
<dbReference type="Gene3D" id="3.30.70.1730">
    <property type="match status" value="1"/>
</dbReference>
<dbReference type="AlphaFoldDB" id="B3RS31"/>
<dbReference type="InterPro" id="IPR047865">
    <property type="entry name" value="Ribosomal_uL10_bac_type"/>
</dbReference>
<dbReference type="InterPro" id="IPR001790">
    <property type="entry name" value="Ribosomal_uL10"/>
</dbReference>
<evidence type="ECO:0000256" key="5">
    <source>
        <dbReference type="ARBA" id="ARBA00035716"/>
    </source>
</evidence>
<dbReference type="GO" id="GO:0005762">
    <property type="term" value="C:mitochondrial large ribosomal subunit"/>
    <property type="evidence" value="ECO:0000318"/>
    <property type="project" value="GO_Central"/>
</dbReference>
<dbReference type="CDD" id="cd05797">
    <property type="entry name" value="Ribosomal_L10"/>
    <property type="match status" value="1"/>
</dbReference>
<dbReference type="OMA" id="FTHIDPP"/>
<dbReference type="OrthoDB" id="360689at2759"/>
<dbReference type="InParanoid" id="B3RS31"/>
<dbReference type="SUPFAM" id="SSF160369">
    <property type="entry name" value="Ribosomal protein L10-like"/>
    <property type="match status" value="1"/>
</dbReference>
<dbReference type="GeneID" id="6752191"/>
<dbReference type="HOGENOM" id="CLU_1263022_0_0_1"/>
<reference evidence="6 7" key="1">
    <citation type="journal article" date="2008" name="Nature">
        <title>The Trichoplax genome and the nature of placozoans.</title>
        <authorList>
            <person name="Srivastava M."/>
            <person name="Begovic E."/>
            <person name="Chapman J."/>
            <person name="Putnam N.H."/>
            <person name="Hellsten U."/>
            <person name="Kawashima T."/>
            <person name="Kuo A."/>
            <person name="Mitros T."/>
            <person name="Salamov A."/>
            <person name="Carpenter M.L."/>
            <person name="Signorovitch A.Y."/>
            <person name="Moreno M.A."/>
            <person name="Kamm K."/>
            <person name="Grimwood J."/>
            <person name="Schmutz J."/>
            <person name="Shapiro H."/>
            <person name="Grigoriev I.V."/>
            <person name="Buss L.W."/>
            <person name="Schierwater B."/>
            <person name="Dellaporta S.L."/>
            <person name="Rokhsar D.S."/>
        </authorList>
    </citation>
    <scope>NUCLEOTIDE SEQUENCE [LARGE SCALE GENOMIC DNA]</scope>
    <source>
        <strain evidence="6 7">Grell-BS-1999</strain>
    </source>
</reference>